<keyword evidence="3" id="KW-1185">Reference proteome</keyword>
<organism evidence="2 3">
    <name type="scientific">Flagellimonas algicola</name>
    <dbReference type="NCBI Taxonomy" id="2583815"/>
    <lineage>
        <taxon>Bacteria</taxon>
        <taxon>Pseudomonadati</taxon>
        <taxon>Bacteroidota</taxon>
        <taxon>Flavobacteriia</taxon>
        <taxon>Flavobacteriales</taxon>
        <taxon>Flavobacteriaceae</taxon>
        <taxon>Flagellimonas</taxon>
    </lineage>
</organism>
<protein>
    <submittedName>
        <fullName evidence="2">ThuA domain-containing protein</fullName>
    </submittedName>
</protein>
<dbReference type="PANTHER" id="PTHR40469">
    <property type="entry name" value="SECRETED GLYCOSYL HYDROLASE"/>
    <property type="match status" value="1"/>
</dbReference>
<evidence type="ECO:0000259" key="1">
    <source>
        <dbReference type="Pfam" id="PF06283"/>
    </source>
</evidence>
<evidence type="ECO:0000313" key="3">
    <source>
        <dbReference type="Proteomes" id="UP000751614"/>
    </source>
</evidence>
<reference evidence="2 3" key="1">
    <citation type="submission" date="2019-05" db="EMBL/GenBank/DDBJ databases">
        <title>Flagellimonas sp. AsT0115, sp. nov., isolated from a marine red algae, Asparagopsis taxiformis.</title>
        <authorList>
            <person name="Kim J."/>
            <person name="Jeong S.E."/>
            <person name="Jeon C.O."/>
        </authorList>
    </citation>
    <scope>NUCLEOTIDE SEQUENCE [LARGE SCALE GENOMIC DNA]</scope>
    <source>
        <strain evidence="2 3">AsT0115</strain>
    </source>
</reference>
<accession>A0ABY2WLQ0</accession>
<dbReference type="InterPro" id="IPR029010">
    <property type="entry name" value="ThuA-like"/>
</dbReference>
<evidence type="ECO:0000313" key="2">
    <source>
        <dbReference type="EMBL" id="TMU55766.1"/>
    </source>
</evidence>
<name>A0ABY2WLQ0_9FLAO</name>
<proteinExistence type="predicted"/>
<gene>
    <name evidence="2" type="ORF">FGG15_10330</name>
</gene>
<feature type="domain" description="ThuA-like" evidence="1">
    <location>
        <begin position="89"/>
        <end position="267"/>
    </location>
</feature>
<dbReference type="Pfam" id="PF06283">
    <property type="entry name" value="ThuA"/>
    <property type="match status" value="1"/>
</dbReference>
<comment type="caution">
    <text evidence="2">The sequence shown here is derived from an EMBL/GenBank/DDBJ whole genome shotgun (WGS) entry which is preliminary data.</text>
</comment>
<dbReference type="PANTHER" id="PTHR40469:SF2">
    <property type="entry name" value="GALACTOSE-BINDING DOMAIN-LIKE SUPERFAMILY PROTEIN"/>
    <property type="match status" value="1"/>
</dbReference>
<dbReference type="InterPro" id="IPR029062">
    <property type="entry name" value="Class_I_gatase-like"/>
</dbReference>
<dbReference type="Proteomes" id="UP000751614">
    <property type="component" value="Unassembled WGS sequence"/>
</dbReference>
<dbReference type="Gene3D" id="3.40.50.880">
    <property type="match status" value="1"/>
</dbReference>
<dbReference type="EMBL" id="VCNI01000002">
    <property type="protein sequence ID" value="TMU55766.1"/>
    <property type="molecule type" value="Genomic_DNA"/>
</dbReference>
<sequence length="304" mass="34651">MVLCAISGVFGQHLYQQPKTPMKKSHLDKIIGEFQVEEPKEELKIVWVYGYDEHHIAGAHDYVKVKDLMVDLLSKSPKTKVEEAFGFPTERQLQNADLVAMYLHLPQLKKKQFRALKAFVEKGGGLISLHETVIMRPRVKGKKLAECLGFAWKEGTSKWGAIFDSISIDNKHPIFMGFQNKMTIPDEFYWDLYQEDNVNILGTVRTGPEEDSSGPIPPSQLSEKASPLFWTYEIGKGKVFGTSTGHHTFTYYDPEFRIVLFRAMAWVANQHPNRFVPLVFEGITNNGMVGITDDLRGWDGKIRE</sequence>
<dbReference type="SUPFAM" id="SSF52317">
    <property type="entry name" value="Class I glutamine amidotransferase-like"/>
    <property type="match status" value="1"/>
</dbReference>